<proteinExistence type="predicted"/>
<evidence type="ECO:0000313" key="2">
    <source>
        <dbReference type="EMBL" id="MPC37364.1"/>
    </source>
</evidence>
<organism evidence="2 3">
    <name type="scientific">Portunus trituberculatus</name>
    <name type="common">Swimming crab</name>
    <name type="synonym">Neptunus trituberculatus</name>
    <dbReference type="NCBI Taxonomy" id="210409"/>
    <lineage>
        <taxon>Eukaryota</taxon>
        <taxon>Metazoa</taxon>
        <taxon>Ecdysozoa</taxon>
        <taxon>Arthropoda</taxon>
        <taxon>Crustacea</taxon>
        <taxon>Multicrustacea</taxon>
        <taxon>Malacostraca</taxon>
        <taxon>Eumalacostraca</taxon>
        <taxon>Eucarida</taxon>
        <taxon>Decapoda</taxon>
        <taxon>Pleocyemata</taxon>
        <taxon>Brachyura</taxon>
        <taxon>Eubrachyura</taxon>
        <taxon>Portunoidea</taxon>
        <taxon>Portunidae</taxon>
        <taxon>Portuninae</taxon>
        <taxon>Portunus</taxon>
    </lineage>
</organism>
<keyword evidence="3" id="KW-1185">Reference proteome</keyword>
<evidence type="ECO:0000256" key="1">
    <source>
        <dbReference type="SAM" id="MobiDB-lite"/>
    </source>
</evidence>
<sequence length="87" mass="9383">MRAVLDPNTPTDPGISTKRIYPCPSNSPWRPSPVYLPRVPLHITSMWMDGSLQVDGSAANAQHVLPNYGATMGPMGGLAALVEFHLL</sequence>
<dbReference type="Proteomes" id="UP000324222">
    <property type="component" value="Unassembled WGS sequence"/>
</dbReference>
<reference evidence="2 3" key="1">
    <citation type="submission" date="2019-05" db="EMBL/GenBank/DDBJ databases">
        <title>Another draft genome of Portunus trituberculatus and its Hox gene families provides insights of decapod evolution.</title>
        <authorList>
            <person name="Jeong J.-H."/>
            <person name="Song I."/>
            <person name="Kim S."/>
            <person name="Choi T."/>
            <person name="Kim D."/>
            <person name="Ryu S."/>
            <person name="Kim W."/>
        </authorList>
    </citation>
    <scope>NUCLEOTIDE SEQUENCE [LARGE SCALE GENOMIC DNA]</scope>
    <source>
        <tissue evidence="2">Muscle</tissue>
    </source>
</reference>
<feature type="region of interest" description="Disordered" evidence="1">
    <location>
        <begin position="1"/>
        <end position="27"/>
    </location>
</feature>
<protein>
    <submittedName>
        <fullName evidence="2">Uncharacterized protein</fullName>
    </submittedName>
</protein>
<dbReference type="EMBL" id="VSRR010003760">
    <property type="protein sequence ID" value="MPC37364.1"/>
    <property type="molecule type" value="Genomic_DNA"/>
</dbReference>
<name>A0A5B7EYG5_PORTR</name>
<dbReference type="AlphaFoldDB" id="A0A5B7EYG5"/>
<gene>
    <name evidence="2" type="ORF">E2C01_030838</name>
</gene>
<accession>A0A5B7EYG5</accession>
<comment type="caution">
    <text evidence="2">The sequence shown here is derived from an EMBL/GenBank/DDBJ whole genome shotgun (WGS) entry which is preliminary data.</text>
</comment>
<evidence type="ECO:0000313" key="3">
    <source>
        <dbReference type="Proteomes" id="UP000324222"/>
    </source>
</evidence>